<evidence type="ECO:0000313" key="7">
    <source>
        <dbReference type="EMBL" id="CAD7090291.1"/>
    </source>
</evidence>
<evidence type="ECO:0000256" key="1">
    <source>
        <dbReference type="ARBA" id="ARBA00004123"/>
    </source>
</evidence>
<comment type="subcellular location">
    <subcellularLocation>
        <location evidence="1">Nucleus</location>
    </subcellularLocation>
</comment>
<gene>
    <name evidence="7" type="ORF">HERILL_LOCUS12783</name>
</gene>
<comment type="similarity">
    <text evidence="2">Belongs to the HSF family.</text>
</comment>
<dbReference type="Proteomes" id="UP000594454">
    <property type="component" value="Chromosome 5"/>
</dbReference>
<keyword evidence="3" id="KW-0238">DNA-binding</keyword>
<dbReference type="EMBL" id="LR899013">
    <property type="protein sequence ID" value="CAD7090291.1"/>
    <property type="molecule type" value="Genomic_DNA"/>
</dbReference>
<protein>
    <recommendedName>
        <fullName evidence="6">HSF-type DNA-binding domain-containing protein</fullName>
    </recommendedName>
</protein>
<feature type="domain" description="HSF-type DNA-binding" evidence="6">
    <location>
        <begin position="21"/>
        <end position="120"/>
    </location>
</feature>
<reference evidence="7 8" key="1">
    <citation type="submission" date="2020-11" db="EMBL/GenBank/DDBJ databases">
        <authorList>
            <person name="Wallbank WR R."/>
            <person name="Pardo Diaz C."/>
            <person name="Kozak K."/>
            <person name="Martin S."/>
            <person name="Jiggins C."/>
            <person name="Moest M."/>
            <person name="Warren A I."/>
            <person name="Generalovic N T."/>
            <person name="Byers J.R.P. K."/>
            <person name="Montejo-Kovacevich G."/>
            <person name="Yen C E."/>
        </authorList>
    </citation>
    <scope>NUCLEOTIDE SEQUENCE [LARGE SCALE GENOMIC DNA]</scope>
</reference>
<dbReference type="InterPro" id="IPR036388">
    <property type="entry name" value="WH-like_DNA-bd_sf"/>
</dbReference>
<name>A0A7R8YZA9_HERIL</name>
<organism evidence="7 8">
    <name type="scientific">Hermetia illucens</name>
    <name type="common">Black soldier fly</name>
    <dbReference type="NCBI Taxonomy" id="343691"/>
    <lineage>
        <taxon>Eukaryota</taxon>
        <taxon>Metazoa</taxon>
        <taxon>Ecdysozoa</taxon>
        <taxon>Arthropoda</taxon>
        <taxon>Hexapoda</taxon>
        <taxon>Insecta</taxon>
        <taxon>Pterygota</taxon>
        <taxon>Neoptera</taxon>
        <taxon>Endopterygota</taxon>
        <taxon>Diptera</taxon>
        <taxon>Brachycera</taxon>
        <taxon>Stratiomyomorpha</taxon>
        <taxon>Stratiomyidae</taxon>
        <taxon>Hermetiinae</taxon>
        <taxon>Hermetia</taxon>
    </lineage>
</organism>
<dbReference type="AlphaFoldDB" id="A0A7R8YZA9"/>
<evidence type="ECO:0000256" key="2">
    <source>
        <dbReference type="ARBA" id="ARBA00006403"/>
    </source>
</evidence>
<keyword evidence="8" id="KW-1185">Reference proteome</keyword>
<feature type="region of interest" description="Disordered" evidence="5">
    <location>
        <begin position="123"/>
        <end position="144"/>
    </location>
</feature>
<feature type="region of interest" description="Disordered" evidence="5">
    <location>
        <begin position="256"/>
        <end position="275"/>
    </location>
</feature>
<dbReference type="Pfam" id="PF00447">
    <property type="entry name" value="HSF_DNA-bind"/>
    <property type="match status" value="1"/>
</dbReference>
<dbReference type="Gene3D" id="1.10.10.10">
    <property type="entry name" value="Winged helix-like DNA-binding domain superfamily/Winged helix DNA-binding domain"/>
    <property type="match status" value="1"/>
</dbReference>
<dbReference type="GO" id="GO:0003700">
    <property type="term" value="F:DNA-binding transcription factor activity"/>
    <property type="evidence" value="ECO:0007669"/>
    <property type="project" value="InterPro"/>
</dbReference>
<dbReference type="InterPro" id="IPR000232">
    <property type="entry name" value="HSF_DNA-bd"/>
</dbReference>
<dbReference type="GO" id="GO:0043565">
    <property type="term" value="F:sequence-specific DNA binding"/>
    <property type="evidence" value="ECO:0007669"/>
    <property type="project" value="InterPro"/>
</dbReference>
<evidence type="ECO:0000256" key="3">
    <source>
        <dbReference type="ARBA" id="ARBA00023125"/>
    </source>
</evidence>
<keyword evidence="4" id="KW-0539">Nucleus</keyword>
<dbReference type="OrthoDB" id="6418155at2759"/>
<evidence type="ECO:0000256" key="4">
    <source>
        <dbReference type="ARBA" id="ARBA00023242"/>
    </source>
</evidence>
<evidence type="ECO:0000259" key="6">
    <source>
        <dbReference type="Pfam" id="PF00447"/>
    </source>
</evidence>
<dbReference type="GO" id="GO:0005634">
    <property type="term" value="C:nucleus"/>
    <property type="evidence" value="ECO:0007669"/>
    <property type="project" value="UniProtKB-SubCell"/>
</dbReference>
<dbReference type="InterPro" id="IPR036390">
    <property type="entry name" value="WH_DNA-bd_sf"/>
</dbReference>
<accession>A0A7R8YZA9</accession>
<proteinExistence type="inferred from homology"/>
<evidence type="ECO:0000313" key="8">
    <source>
        <dbReference type="Proteomes" id="UP000594454"/>
    </source>
</evidence>
<dbReference type="SUPFAM" id="SSF46785">
    <property type="entry name" value="Winged helix' DNA-binding domain"/>
    <property type="match status" value="1"/>
</dbReference>
<sequence length="437" mass="49763">MEESSQPASQFTREDVMNLRFPYKLRILIEKPNKVVSWGRDGTTVLLDYVALNVYLSSSGSIFKSKTGYKFLRQLTSHGFKRLSSEHEDKKELNPDGVILEYQHESFHRNREDLVGKIQKVTGEQKQMPKSTCPTLSHEQNQRPQDPCLCKVRPLTPIERARLHLRILLQMQNENYMLNKKLSDCEQKSPSSAVSVIELPADAFENPFDSISQFEENPEYAGYYGNATTEQIKQFFDEYLPIYAQANGEEVTDRQTTQCSQKEPQPKSFSSSSSFSYVVPTEPSEDLATDLSSNLSNFQIKYSVNLDTTNDNKEYTLNILEETCSRIASSDLAADAAMPSYIDCENPTDASARDEDISMDEYLKFKTNSEKTDDGYGEVAGTVDDIKREIVDDNVNCDTLEKMAQMSSGADMEDDSSENNFKNFFNQYRESINLLYD</sequence>
<dbReference type="InParanoid" id="A0A7R8YZA9"/>
<evidence type="ECO:0000256" key="5">
    <source>
        <dbReference type="SAM" id="MobiDB-lite"/>
    </source>
</evidence>